<feature type="compositionally biased region" description="Basic and acidic residues" evidence="1">
    <location>
        <begin position="72"/>
        <end position="84"/>
    </location>
</feature>
<reference evidence="3" key="1">
    <citation type="submission" date="2022-11" db="UniProtKB">
        <authorList>
            <consortium name="WormBaseParasite"/>
        </authorList>
    </citation>
    <scope>IDENTIFICATION</scope>
</reference>
<dbReference type="AlphaFoldDB" id="A0A914WKK0"/>
<evidence type="ECO:0000256" key="1">
    <source>
        <dbReference type="SAM" id="MobiDB-lite"/>
    </source>
</evidence>
<organism evidence="2 3">
    <name type="scientific">Plectus sambesii</name>
    <dbReference type="NCBI Taxonomy" id="2011161"/>
    <lineage>
        <taxon>Eukaryota</taxon>
        <taxon>Metazoa</taxon>
        <taxon>Ecdysozoa</taxon>
        <taxon>Nematoda</taxon>
        <taxon>Chromadorea</taxon>
        <taxon>Plectida</taxon>
        <taxon>Plectina</taxon>
        <taxon>Plectoidea</taxon>
        <taxon>Plectidae</taxon>
        <taxon>Plectus</taxon>
    </lineage>
</organism>
<feature type="region of interest" description="Disordered" evidence="1">
    <location>
        <begin position="71"/>
        <end position="97"/>
    </location>
</feature>
<accession>A0A914WKK0</accession>
<evidence type="ECO:0000313" key="3">
    <source>
        <dbReference type="WBParaSite" id="PSAMB.scaffold4445size14573.g24317.t1"/>
    </source>
</evidence>
<dbReference type="WBParaSite" id="PSAMB.scaffold4445size14573.g24317.t1">
    <property type="protein sequence ID" value="PSAMB.scaffold4445size14573.g24317.t1"/>
    <property type="gene ID" value="PSAMB.scaffold4445size14573.g24317"/>
</dbReference>
<proteinExistence type="predicted"/>
<dbReference type="Proteomes" id="UP000887566">
    <property type="component" value="Unplaced"/>
</dbReference>
<evidence type="ECO:0000313" key="2">
    <source>
        <dbReference type="Proteomes" id="UP000887566"/>
    </source>
</evidence>
<sequence>MFQSFKASASIPKLTAVISAVQVAPFNSPSSTSMPVVILKRESNTHTLKSANSFIQNQGRTNAQTRLSLTRIVDEQPADEREQQVENDGDEDLNQLSGLQRITRRTIDQSWAD</sequence>
<name>A0A914WKK0_9BILA</name>
<protein>
    <submittedName>
        <fullName evidence="3">Uncharacterized protein</fullName>
    </submittedName>
</protein>
<keyword evidence="2" id="KW-1185">Reference proteome</keyword>